<accession>A0ABW4SW07</accession>
<reference evidence="3" key="1">
    <citation type="journal article" date="2019" name="Int. J. Syst. Evol. Microbiol.">
        <title>The Global Catalogue of Microorganisms (GCM) 10K type strain sequencing project: providing services to taxonomists for standard genome sequencing and annotation.</title>
        <authorList>
            <consortium name="The Broad Institute Genomics Platform"/>
            <consortium name="The Broad Institute Genome Sequencing Center for Infectious Disease"/>
            <person name="Wu L."/>
            <person name="Ma J."/>
        </authorList>
    </citation>
    <scope>NUCLEOTIDE SEQUENCE [LARGE SCALE GENOMIC DNA]</scope>
    <source>
        <strain evidence="3">ICMP 6774ER</strain>
    </source>
</reference>
<proteinExistence type="predicted"/>
<protein>
    <submittedName>
        <fullName evidence="2">Uncharacterized protein</fullName>
    </submittedName>
</protein>
<evidence type="ECO:0000313" key="3">
    <source>
        <dbReference type="Proteomes" id="UP001597368"/>
    </source>
</evidence>
<feature type="region of interest" description="Disordered" evidence="1">
    <location>
        <begin position="13"/>
        <end position="34"/>
    </location>
</feature>
<dbReference type="Proteomes" id="UP001597368">
    <property type="component" value="Unassembled WGS sequence"/>
</dbReference>
<gene>
    <name evidence="2" type="ORF">ACFSKW_18530</name>
</gene>
<organism evidence="2 3">
    <name type="scientific">Nonomuraea mangrovi</name>
    <dbReference type="NCBI Taxonomy" id="2316207"/>
    <lineage>
        <taxon>Bacteria</taxon>
        <taxon>Bacillati</taxon>
        <taxon>Actinomycetota</taxon>
        <taxon>Actinomycetes</taxon>
        <taxon>Streptosporangiales</taxon>
        <taxon>Streptosporangiaceae</taxon>
        <taxon>Nonomuraea</taxon>
    </lineage>
</organism>
<evidence type="ECO:0000313" key="2">
    <source>
        <dbReference type="EMBL" id="MFD1933457.1"/>
    </source>
</evidence>
<evidence type="ECO:0000256" key="1">
    <source>
        <dbReference type="SAM" id="MobiDB-lite"/>
    </source>
</evidence>
<dbReference type="RefSeq" id="WP_379573500.1">
    <property type="nucleotide sequence ID" value="NZ_JBHUFV010000033.1"/>
</dbReference>
<dbReference type="EMBL" id="JBHUFV010000033">
    <property type="protein sequence ID" value="MFD1933457.1"/>
    <property type="molecule type" value="Genomic_DNA"/>
</dbReference>
<sequence>MRTAMPAAAANLFGAGGHRRRQHRGEPAGPSTGARWAEGTALVCASLAVTAIRYTLPDRWVFPRR</sequence>
<keyword evidence="3" id="KW-1185">Reference proteome</keyword>
<comment type="caution">
    <text evidence="2">The sequence shown here is derived from an EMBL/GenBank/DDBJ whole genome shotgun (WGS) entry which is preliminary data.</text>
</comment>
<name>A0ABW4SW07_9ACTN</name>